<organism evidence="20 21">
    <name type="scientific">Oceanospirillum sediminis</name>
    <dbReference type="NCBI Taxonomy" id="2760088"/>
    <lineage>
        <taxon>Bacteria</taxon>
        <taxon>Pseudomonadati</taxon>
        <taxon>Pseudomonadota</taxon>
        <taxon>Gammaproteobacteria</taxon>
        <taxon>Oceanospirillales</taxon>
        <taxon>Oceanospirillaceae</taxon>
        <taxon>Oceanospirillum</taxon>
    </lineage>
</organism>
<dbReference type="EMBL" id="JACJFM010000026">
    <property type="protein sequence ID" value="MBB1488280.1"/>
    <property type="molecule type" value="Genomic_DNA"/>
</dbReference>
<dbReference type="InterPro" id="IPR037066">
    <property type="entry name" value="Plug_dom_sf"/>
</dbReference>
<dbReference type="GO" id="GO:0015344">
    <property type="term" value="F:siderophore uptake transmembrane transporter activity"/>
    <property type="evidence" value="ECO:0007669"/>
    <property type="project" value="TreeGrafter"/>
</dbReference>
<accession>A0A839IUB7</accession>
<evidence type="ECO:0000259" key="18">
    <source>
        <dbReference type="Pfam" id="PF00593"/>
    </source>
</evidence>
<evidence type="ECO:0000256" key="8">
    <source>
        <dbReference type="ARBA" id="ARBA00023004"/>
    </source>
</evidence>
<comment type="similarity">
    <text evidence="2 14 16">Belongs to the TonB-dependent receptor family.</text>
</comment>
<dbReference type="InterPro" id="IPR010105">
    <property type="entry name" value="TonB_sidphr_rcpt"/>
</dbReference>
<keyword evidence="10 15" id="KW-0798">TonB box</keyword>
<dbReference type="CDD" id="cd01347">
    <property type="entry name" value="ligand_gated_channel"/>
    <property type="match status" value="1"/>
</dbReference>
<dbReference type="PROSITE" id="PS52016">
    <property type="entry name" value="TONB_DEPENDENT_REC_3"/>
    <property type="match status" value="1"/>
</dbReference>
<evidence type="ECO:0000256" key="14">
    <source>
        <dbReference type="PROSITE-ProRule" id="PRU01360"/>
    </source>
</evidence>
<evidence type="ECO:0000256" key="7">
    <source>
        <dbReference type="ARBA" id="ARBA00022729"/>
    </source>
</evidence>
<protein>
    <submittedName>
        <fullName evidence="20">TonB-dependent siderophore receptor</fullName>
    </submittedName>
</protein>
<keyword evidence="5" id="KW-0410">Iron transport</keyword>
<keyword evidence="9" id="KW-0406">Ion transport</keyword>
<evidence type="ECO:0000313" key="21">
    <source>
        <dbReference type="Proteomes" id="UP000565262"/>
    </source>
</evidence>
<dbReference type="GO" id="GO:0009279">
    <property type="term" value="C:cell outer membrane"/>
    <property type="evidence" value="ECO:0007669"/>
    <property type="project" value="UniProtKB-SubCell"/>
</dbReference>
<evidence type="ECO:0000313" key="20">
    <source>
        <dbReference type="EMBL" id="MBB1488280.1"/>
    </source>
</evidence>
<evidence type="ECO:0000256" key="9">
    <source>
        <dbReference type="ARBA" id="ARBA00023065"/>
    </source>
</evidence>
<dbReference type="GO" id="GO:0015891">
    <property type="term" value="P:siderophore transport"/>
    <property type="evidence" value="ECO:0007669"/>
    <property type="project" value="InterPro"/>
</dbReference>
<keyword evidence="7 17" id="KW-0732">Signal</keyword>
<feature type="domain" description="TonB-dependent receptor-like beta-barrel" evidence="18">
    <location>
        <begin position="234"/>
        <end position="651"/>
    </location>
</feature>
<reference evidence="20 21" key="1">
    <citation type="submission" date="2020-08" db="EMBL/GenBank/DDBJ databases">
        <title>Oceanospirillum sp. nov. isolated from marine sediment.</title>
        <authorList>
            <person name="Ji X."/>
        </authorList>
    </citation>
    <scope>NUCLEOTIDE SEQUENCE [LARGE SCALE GENOMIC DNA]</scope>
    <source>
        <strain evidence="20 21">D5</strain>
    </source>
</reference>
<evidence type="ECO:0000256" key="17">
    <source>
        <dbReference type="SAM" id="SignalP"/>
    </source>
</evidence>
<dbReference type="SUPFAM" id="SSF56935">
    <property type="entry name" value="Porins"/>
    <property type="match status" value="1"/>
</dbReference>
<dbReference type="Gene3D" id="2.40.170.20">
    <property type="entry name" value="TonB-dependent receptor, beta-barrel domain"/>
    <property type="match status" value="1"/>
</dbReference>
<keyword evidence="4 14" id="KW-1134">Transmembrane beta strand</keyword>
<feature type="domain" description="TonB-dependent receptor plug" evidence="19">
    <location>
        <begin position="61"/>
        <end position="161"/>
    </location>
</feature>
<keyword evidence="8" id="KW-0408">Iron</keyword>
<feature type="chain" id="PRO_5032532502" evidence="17">
    <location>
        <begin position="24"/>
        <end position="683"/>
    </location>
</feature>
<keyword evidence="12 20" id="KW-0675">Receptor</keyword>
<dbReference type="Pfam" id="PF07715">
    <property type="entry name" value="Plug"/>
    <property type="match status" value="1"/>
</dbReference>
<evidence type="ECO:0000256" key="10">
    <source>
        <dbReference type="ARBA" id="ARBA00023077"/>
    </source>
</evidence>
<dbReference type="InterPro" id="IPR010916">
    <property type="entry name" value="TonB_box_CS"/>
</dbReference>
<comment type="caution">
    <text evidence="20">The sequence shown here is derived from an EMBL/GenBank/DDBJ whole genome shotgun (WGS) entry which is preliminary data.</text>
</comment>
<evidence type="ECO:0000256" key="1">
    <source>
        <dbReference type="ARBA" id="ARBA00004571"/>
    </source>
</evidence>
<name>A0A839IUB7_9GAMM</name>
<feature type="signal peptide" evidence="17">
    <location>
        <begin position="1"/>
        <end position="23"/>
    </location>
</feature>
<dbReference type="RefSeq" id="WP_182810053.1">
    <property type="nucleotide sequence ID" value="NZ_JACJFM010000026.1"/>
</dbReference>
<keyword evidence="21" id="KW-1185">Reference proteome</keyword>
<feature type="short sequence motif" description="TonB box" evidence="15">
    <location>
        <begin position="33"/>
        <end position="39"/>
    </location>
</feature>
<evidence type="ECO:0000256" key="5">
    <source>
        <dbReference type="ARBA" id="ARBA00022496"/>
    </source>
</evidence>
<evidence type="ECO:0000256" key="3">
    <source>
        <dbReference type="ARBA" id="ARBA00022448"/>
    </source>
</evidence>
<keyword evidence="6 14" id="KW-0812">Transmembrane</keyword>
<dbReference type="AlphaFoldDB" id="A0A839IUB7"/>
<dbReference type="InterPro" id="IPR012910">
    <property type="entry name" value="Plug_dom"/>
</dbReference>
<gene>
    <name evidence="20" type="ORF">H4O21_16880</name>
</gene>
<evidence type="ECO:0000256" key="11">
    <source>
        <dbReference type="ARBA" id="ARBA00023136"/>
    </source>
</evidence>
<dbReference type="Pfam" id="PF00593">
    <property type="entry name" value="TonB_dep_Rec_b-barrel"/>
    <property type="match status" value="1"/>
</dbReference>
<evidence type="ECO:0000256" key="4">
    <source>
        <dbReference type="ARBA" id="ARBA00022452"/>
    </source>
</evidence>
<dbReference type="Proteomes" id="UP000565262">
    <property type="component" value="Unassembled WGS sequence"/>
</dbReference>
<evidence type="ECO:0000256" key="12">
    <source>
        <dbReference type="ARBA" id="ARBA00023170"/>
    </source>
</evidence>
<evidence type="ECO:0000256" key="16">
    <source>
        <dbReference type="RuleBase" id="RU003357"/>
    </source>
</evidence>
<evidence type="ECO:0000256" key="15">
    <source>
        <dbReference type="PROSITE-ProRule" id="PRU10143"/>
    </source>
</evidence>
<comment type="subcellular location">
    <subcellularLocation>
        <location evidence="1 14">Cell outer membrane</location>
        <topology evidence="1 14">Multi-pass membrane protein</topology>
    </subcellularLocation>
</comment>
<evidence type="ECO:0000256" key="6">
    <source>
        <dbReference type="ARBA" id="ARBA00022692"/>
    </source>
</evidence>
<dbReference type="GO" id="GO:0038023">
    <property type="term" value="F:signaling receptor activity"/>
    <property type="evidence" value="ECO:0007669"/>
    <property type="project" value="InterPro"/>
</dbReference>
<evidence type="ECO:0000256" key="13">
    <source>
        <dbReference type="ARBA" id="ARBA00023237"/>
    </source>
</evidence>
<dbReference type="PROSITE" id="PS00430">
    <property type="entry name" value="TONB_DEPENDENT_REC_1"/>
    <property type="match status" value="1"/>
</dbReference>
<dbReference type="PANTHER" id="PTHR32552">
    <property type="entry name" value="FERRICHROME IRON RECEPTOR-RELATED"/>
    <property type="match status" value="1"/>
</dbReference>
<dbReference type="NCBIfam" id="TIGR01783">
    <property type="entry name" value="TonB-siderophor"/>
    <property type="match status" value="1"/>
</dbReference>
<keyword evidence="11 14" id="KW-0472">Membrane</keyword>
<evidence type="ECO:0000256" key="2">
    <source>
        <dbReference type="ARBA" id="ARBA00009810"/>
    </source>
</evidence>
<sequence length="683" mass="74506">MFRYSYLAFSITAALTASLQVQANDTTPVEGETITVTGSGSGLTLSPLGDISNVSKNGVNVEELPYSVSVVSQDFIQETGAKNIQDALLYSAGVYAGAFGIDTRVDSHTIRGVDPVKYLDGLRADYGYYNNVRPSTYALEQIEVLKGPSSVLYGQGSVGGIVNSVTKRPEETEKGEIWAQVGSFDRKQLAADWTGPLDKEGKVLFRVIGLKRDSDTQVDHVEDNEVLFSPSLTWRASDATDVTLMYNYQKRDGGITAQFLPSQGTIWPGPLGQLKPSTFVGEPGWDKYDREQSALTAELNHKFNERWSLSGVARYVDAETSTREHWANIGYAPDAEGYIGRTQYVVDKSTEGLNTDIRLNGDISLGTTRHRLTFGFDSQDIEIDEWDLARQAGTGINAYNPVYGSVAPIAGTIDPPSVTTEQLGFYISDHINWNDFVLSAALRRDTVKTITEGTGSVKASETTKLLGLMYQFDNGVSPYISYSESFEANTGSDGMGGTLEPTEGEQVETGIKYLSADKSTTITLAHFDIEQKNRVTNGSTPGGLQQVGARIKGWELEASKSWNSLSVKFNHADIDAEDGNGGRLPYVAERQSSVWGSYLFNSNWRAGLGVRRTGSTTGWGGAPVIDGVTLVDAMVGYRTGNWDFTADIKNVTDKTYISWCRSEGTDCGYGEKLNATLNARYKF</sequence>
<proteinExistence type="inferred from homology"/>
<dbReference type="InterPro" id="IPR039426">
    <property type="entry name" value="TonB-dep_rcpt-like"/>
</dbReference>
<keyword evidence="13 14" id="KW-0998">Cell outer membrane</keyword>
<dbReference type="InterPro" id="IPR036942">
    <property type="entry name" value="Beta-barrel_TonB_sf"/>
</dbReference>
<dbReference type="Gene3D" id="2.170.130.10">
    <property type="entry name" value="TonB-dependent receptor, plug domain"/>
    <property type="match status" value="1"/>
</dbReference>
<dbReference type="PANTHER" id="PTHR32552:SF68">
    <property type="entry name" value="FERRICHROME OUTER MEMBRANE TRANSPORTER_PHAGE RECEPTOR"/>
    <property type="match status" value="1"/>
</dbReference>
<keyword evidence="3 14" id="KW-0813">Transport</keyword>
<evidence type="ECO:0000259" key="19">
    <source>
        <dbReference type="Pfam" id="PF07715"/>
    </source>
</evidence>
<dbReference type="InterPro" id="IPR000531">
    <property type="entry name" value="Beta-barrel_TonB"/>
</dbReference>